<accession>A0AAD2DQM0</accession>
<dbReference type="PANTHER" id="PTHR33223:SF10">
    <property type="entry name" value="AMINOTRANSFERASE-LIKE PLANT MOBILE DOMAIN-CONTAINING PROTEIN"/>
    <property type="match status" value="1"/>
</dbReference>
<evidence type="ECO:0008006" key="3">
    <source>
        <dbReference type="Google" id="ProtNLM"/>
    </source>
</evidence>
<dbReference type="AlphaFoldDB" id="A0AAD2DQM0"/>
<evidence type="ECO:0000313" key="1">
    <source>
        <dbReference type="EMBL" id="CAI9762639.1"/>
    </source>
</evidence>
<reference evidence="1" key="1">
    <citation type="submission" date="2023-05" db="EMBL/GenBank/DDBJ databases">
        <authorList>
            <person name="Huff M."/>
        </authorList>
    </citation>
    <scope>NUCLEOTIDE SEQUENCE</scope>
</reference>
<sequence length="159" mass="17664">MDTHLTLEQLTVRQPGGFMADARAWDTLEVYDNGGSEASSVLPVASASRLVTMDSCELAKIIPMESLLDSKRTPKMKEYNGTTDPINHLNMYTDVMNLNMAPDPVICKAFLQTMTNAARDWFSTLEPNSIASFSDLADKFSTFFASSKRIKNYRISHAA</sequence>
<protein>
    <recommendedName>
        <fullName evidence="3">Retrotransposon gag domain-containing protein</fullName>
    </recommendedName>
</protein>
<dbReference type="Proteomes" id="UP000834106">
    <property type="component" value="Chromosome 6"/>
</dbReference>
<name>A0AAD2DQM0_9LAMI</name>
<organism evidence="1 2">
    <name type="scientific">Fraxinus pennsylvanica</name>
    <dbReference type="NCBI Taxonomy" id="56036"/>
    <lineage>
        <taxon>Eukaryota</taxon>
        <taxon>Viridiplantae</taxon>
        <taxon>Streptophyta</taxon>
        <taxon>Embryophyta</taxon>
        <taxon>Tracheophyta</taxon>
        <taxon>Spermatophyta</taxon>
        <taxon>Magnoliopsida</taxon>
        <taxon>eudicotyledons</taxon>
        <taxon>Gunneridae</taxon>
        <taxon>Pentapetalae</taxon>
        <taxon>asterids</taxon>
        <taxon>lamiids</taxon>
        <taxon>Lamiales</taxon>
        <taxon>Oleaceae</taxon>
        <taxon>Oleeae</taxon>
        <taxon>Fraxinus</taxon>
    </lineage>
</organism>
<evidence type="ECO:0000313" key="2">
    <source>
        <dbReference type="Proteomes" id="UP000834106"/>
    </source>
</evidence>
<keyword evidence="2" id="KW-1185">Reference proteome</keyword>
<dbReference type="EMBL" id="OU503041">
    <property type="protein sequence ID" value="CAI9762639.1"/>
    <property type="molecule type" value="Genomic_DNA"/>
</dbReference>
<gene>
    <name evidence="1" type="ORF">FPE_LOCUS10069</name>
</gene>
<proteinExistence type="predicted"/>
<dbReference type="PANTHER" id="PTHR33223">
    <property type="entry name" value="CCHC-TYPE DOMAIN-CONTAINING PROTEIN"/>
    <property type="match status" value="1"/>
</dbReference>